<dbReference type="EMBL" id="LCKW01000043">
    <property type="protein sequence ID" value="KKU06737.1"/>
    <property type="molecule type" value="Genomic_DNA"/>
</dbReference>
<feature type="transmembrane region" description="Helical" evidence="1">
    <location>
        <begin position="12"/>
        <end position="35"/>
    </location>
</feature>
<keyword evidence="1" id="KW-0472">Membrane</keyword>
<feature type="transmembrane region" description="Helical" evidence="1">
    <location>
        <begin position="44"/>
        <end position="66"/>
    </location>
</feature>
<dbReference type="STRING" id="1618993.UX09_C0043G0004"/>
<keyword evidence="1" id="KW-0812">Transmembrane</keyword>
<evidence type="ECO:0000313" key="2">
    <source>
        <dbReference type="EMBL" id="KKU06737.1"/>
    </source>
</evidence>
<comment type="caution">
    <text evidence="2">The sequence shown here is derived from an EMBL/GenBank/DDBJ whole genome shotgun (WGS) entry which is preliminary data.</text>
</comment>
<sequence length="159" mass="17940">MPLQTTPFPIILFLIFFVVPIIILIGIIVGIFYYFWRFRNRSKFIMIGVAVLILYGLGATGLFLGASDHASYFLQVEKCDQHKLIGLTENGKSITLYFPRWFGSGQSSWGDGATVKTVDQDKNWNSSRPIEICNSVLGIEAGFDTNGLHRIELVKFLEE</sequence>
<dbReference type="AlphaFoldDB" id="A0A0G1MF83"/>
<name>A0A0G1MF83_9BACT</name>
<organism evidence="2 3">
    <name type="scientific">Candidatus Uhrbacteria bacterium GW2011_GWE2_45_35</name>
    <dbReference type="NCBI Taxonomy" id="1618993"/>
    <lineage>
        <taxon>Bacteria</taxon>
        <taxon>Candidatus Uhriibacteriota</taxon>
    </lineage>
</organism>
<gene>
    <name evidence="2" type="ORF">UX09_C0043G0004</name>
</gene>
<evidence type="ECO:0000313" key="3">
    <source>
        <dbReference type="Proteomes" id="UP000034354"/>
    </source>
</evidence>
<dbReference type="Proteomes" id="UP000034354">
    <property type="component" value="Unassembled WGS sequence"/>
</dbReference>
<accession>A0A0G1MF83</accession>
<proteinExistence type="predicted"/>
<keyword evidence="1" id="KW-1133">Transmembrane helix</keyword>
<reference evidence="2 3" key="1">
    <citation type="journal article" date="2015" name="Nature">
        <title>rRNA introns, odd ribosomes, and small enigmatic genomes across a large radiation of phyla.</title>
        <authorList>
            <person name="Brown C.T."/>
            <person name="Hug L.A."/>
            <person name="Thomas B.C."/>
            <person name="Sharon I."/>
            <person name="Castelle C.J."/>
            <person name="Singh A."/>
            <person name="Wilkins M.J."/>
            <person name="Williams K.H."/>
            <person name="Banfield J.F."/>
        </authorList>
    </citation>
    <scope>NUCLEOTIDE SEQUENCE [LARGE SCALE GENOMIC DNA]</scope>
</reference>
<protein>
    <submittedName>
        <fullName evidence="2">Uncharacterized protein</fullName>
    </submittedName>
</protein>
<evidence type="ECO:0000256" key="1">
    <source>
        <dbReference type="SAM" id="Phobius"/>
    </source>
</evidence>